<dbReference type="AlphaFoldDB" id="A0A6A6HUY8"/>
<dbReference type="Proteomes" id="UP000800094">
    <property type="component" value="Unassembled WGS sequence"/>
</dbReference>
<name>A0A6A6HUY8_9PLEO</name>
<evidence type="ECO:0000256" key="1">
    <source>
        <dbReference type="SAM" id="Phobius"/>
    </source>
</evidence>
<dbReference type="EMBL" id="ML987211">
    <property type="protein sequence ID" value="KAF2241572.1"/>
    <property type="molecule type" value="Genomic_DNA"/>
</dbReference>
<proteinExistence type="predicted"/>
<keyword evidence="1" id="KW-0472">Membrane</keyword>
<dbReference type="GeneID" id="54573631"/>
<keyword evidence="1" id="KW-1133">Transmembrane helix</keyword>
<protein>
    <submittedName>
        <fullName evidence="2">Uncharacterized protein</fullName>
    </submittedName>
</protein>
<gene>
    <name evidence="2" type="ORF">BU26DRAFT_173114</name>
</gene>
<reference evidence="2" key="1">
    <citation type="journal article" date="2020" name="Stud. Mycol.">
        <title>101 Dothideomycetes genomes: a test case for predicting lifestyles and emergence of pathogens.</title>
        <authorList>
            <person name="Haridas S."/>
            <person name="Albert R."/>
            <person name="Binder M."/>
            <person name="Bloem J."/>
            <person name="Labutti K."/>
            <person name="Salamov A."/>
            <person name="Andreopoulos B."/>
            <person name="Baker S."/>
            <person name="Barry K."/>
            <person name="Bills G."/>
            <person name="Bluhm B."/>
            <person name="Cannon C."/>
            <person name="Castanera R."/>
            <person name="Culley D."/>
            <person name="Daum C."/>
            <person name="Ezra D."/>
            <person name="Gonzalez J."/>
            <person name="Henrissat B."/>
            <person name="Kuo A."/>
            <person name="Liang C."/>
            <person name="Lipzen A."/>
            <person name="Lutzoni F."/>
            <person name="Magnuson J."/>
            <person name="Mondo S."/>
            <person name="Nolan M."/>
            <person name="Ohm R."/>
            <person name="Pangilinan J."/>
            <person name="Park H.-J."/>
            <person name="Ramirez L."/>
            <person name="Alfaro M."/>
            <person name="Sun H."/>
            <person name="Tritt A."/>
            <person name="Yoshinaga Y."/>
            <person name="Zwiers L.-H."/>
            <person name="Turgeon B."/>
            <person name="Goodwin S."/>
            <person name="Spatafora J."/>
            <person name="Crous P."/>
            <person name="Grigoriev I."/>
        </authorList>
    </citation>
    <scope>NUCLEOTIDE SEQUENCE</scope>
    <source>
        <strain evidence="2">CBS 122368</strain>
    </source>
</reference>
<organism evidence="2 3">
    <name type="scientific">Trematosphaeria pertusa</name>
    <dbReference type="NCBI Taxonomy" id="390896"/>
    <lineage>
        <taxon>Eukaryota</taxon>
        <taxon>Fungi</taxon>
        <taxon>Dikarya</taxon>
        <taxon>Ascomycota</taxon>
        <taxon>Pezizomycotina</taxon>
        <taxon>Dothideomycetes</taxon>
        <taxon>Pleosporomycetidae</taxon>
        <taxon>Pleosporales</taxon>
        <taxon>Massarineae</taxon>
        <taxon>Trematosphaeriaceae</taxon>
        <taxon>Trematosphaeria</taxon>
    </lineage>
</organism>
<evidence type="ECO:0000313" key="3">
    <source>
        <dbReference type="Proteomes" id="UP000800094"/>
    </source>
</evidence>
<accession>A0A6A6HUY8</accession>
<sequence>MSPSPLHSSASSPTHARNFVMSSWLVPESPSPSLRRRRAPVPRLLWLLDFNFCLAATFSHRQPSRSVAGNRFVSTAFSLAETLFGAHLLAVLLFFALHPPRLMFLLGQNG</sequence>
<keyword evidence="3" id="KW-1185">Reference proteome</keyword>
<keyword evidence="1" id="KW-0812">Transmembrane</keyword>
<feature type="transmembrane region" description="Helical" evidence="1">
    <location>
        <begin position="72"/>
        <end position="97"/>
    </location>
</feature>
<evidence type="ECO:0000313" key="2">
    <source>
        <dbReference type="EMBL" id="KAF2241572.1"/>
    </source>
</evidence>
<dbReference type="RefSeq" id="XP_033676576.1">
    <property type="nucleotide sequence ID" value="XM_033820301.1"/>
</dbReference>